<keyword evidence="1" id="KW-0732">Signal</keyword>
<evidence type="ECO:0000313" key="4">
    <source>
        <dbReference type="Proteomes" id="UP000054560"/>
    </source>
</evidence>
<gene>
    <name evidence="3" type="ORF">SARC_05503</name>
</gene>
<dbReference type="RefSeq" id="XP_014156107.1">
    <property type="nucleotide sequence ID" value="XM_014300632.1"/>
</dbReference>
<dbReference type="InterPro" id="IPR048958">
    <property type="entry name" value="Polysacc_lyase_14"/>
</dbReference>
<protein>
    <recommendedName>
        <fullName evidence="2">Polysaccharide lyase 14 domain-containing protein</fullName>
    </recommendedName>
</protein>
<feature type="chain" id="PRO_5005539110" description="Polysaccharide lyase 14 domain-containing protein" evidence="1">
    <location>
        <begin position="23"/>
        <end position="348"/>
    </location>
</feature>
<dbReference type="Proteomes" id="UP000054560">
    <property type="component" value="Unassembled WGS sequence"/>
</dbReference>
<feature type="domain" description="Polysaccharide lyase 14" evidence="2">
    <location>
        <begin position="126"/>
        <end position="341"/>
    </location>
</feature>
<keyword evidence="4" id="KW-1185">Reference proteome</keyword>
<sequence length="348" mass="38620">MKVNHFSILVAALTLAINGGMCSPITTQTSPNSEVISYNRFDLMIQDLQMAVHNLFFKENPTSRTDTTSSPLVLDVNYNKYNVGDEPDVLVDYGAPFTGCFGMFRDAKDCQSEKPNDSVVSEDPTNPSNRVMSIKFAGGVYGTDAPNTGGQFYSNTLQNLDGLREATLEYSVYFPEDFDFKMGGKLPGMHGGPELECSGGTNADGSNCFSTRLMWREDGEGEAYLYIPMDYQTEELCAQCAYPEMVSGCKDVAHCSLDRGAFTFSKGKWNTVKQYIRLNTVGSNDGFFKLYHNNNLVMNQELVYRTSDKVGINGFFFSTFFGGSSQEYAPKDDQVSMFKNIRLYAGEA</sequence>
<dbReference type="OrthoDB" id="10069995at2759"/>
<evidence type="ECO:0000259" key="2">
    <source>
        <dbReference type="Pfam" id="PF21294"/>
    </source>
</evidence>
<proteinExistence type="predicted"/>
<dbReference type="GeneID" id="25906007"/>
<reference evidence="3 4" key="1">
    <citation type="submission" date="2011-02" db="EMBL/GenBank/DDBJ databases">
        <title>The Genome Sequence of Sphaeroforma arctica JP610.</title>
        <authorList>
            <consortium name="The Broad Institute Genome Sequencing Platform"/>
            <person name="Russ C."/>
            <person name="Cuomo C."/>
            <person name="Young S.K."/>
            <person name="Zeng Q."/>
            <person name="Gargeya S."/>
            <person name="Alvarado L."/>
            <person name="Berlin A."/>
            <person name="Chapman S.B."/>
            <person name="Chen Z."/>
            <person name="Freedman E."/>
            <person name="Gellesch M."/>
            <person name="Goldberg J."/>
            <person name="Griggs A."/>
            <person name="Gujja S."/>
            <person name="Heilman E."/>
            <person name="Heiman D."/>
            <person name="Howarth C."/>
            <person name="Mehta T."/>
            <person name="Neiman D."/>
            <person name="Pearson M."/>
            <person name="Roberts A."/>
            <person name="Saif S."/>
            <person name="Shea T."/>
            <person name="Shenoy N."/>
            <person name="Sisk P."/>
            <person name="Stolte C."/>
            <person name="Sykes S."/>
            <person name="White J."/>
            <person name="Yandava C."/>
            <person name="Burger G."/>
            <person name="Gray M.W."/>
            <person name="Holland P.W.H."/>
            <person name="King N."/>
            <person name="Lang F.B.F."/>
            <person name="Roger A.J."/>
            <person name="Ruiz-Trillo I."/>
            <person name="Haas B."/>
            <person name="Nusbaum C."/>
            <person name="Birren B."/>
        </authorList>
    </citation>
    <scope>NUCLEOTIDE SEQUENCE [LARGE SCALE GENOMIC DNA]</scope>
    <source>
        <strain evidence="3 4">JP610</strain>
    </source>
</reference>
<dbReference type="Pfam" id="PF21294">
    <property type="entry name" value="Polysacc_lyase_14"/>
    <property type="match status" value="1"/>
</dbReference>
<dbReference type="PANTHER" id="PTHR40124">
    <property type="match status" value="1"/>
</dbReference>
<dbReference type="AlphaFoldDB" id="A0A0L0FZG0"/>
<name>A0A0L0FZG0_9EUKA</name>
<dbReference type="Gene3D" id="2.60.120.200">
    <property type="match status" value="1"/>
</dbReference>
<organism evidence="3 4">
    <name type="scientific">Sphaeroforma arctica JP610</name>
    <dbReference type="NCBI Taxonomy" id="667725"/>
    <lineage>
        <taxon>Eukaryota</taxon>
        <taxon>Ichthyosporea</taxon>
        <taxon>Ichthyophonida</taxon>
        <taxon>Sphaeroforma</taxon>
    </lineage>
</organism>
<feature type="signal peptide" evidence="1">
    <location>
        <begin position="1"/>
        <end position="22"/>
    </location>
</feature>
<evidence type="ECO:0000313" key="3">
    <source>
        <dbReference type="EMBL" id="KNC82205.1"/>
    </source>
</evidence>
<dbReference type="eggNOG" id="ENOG502RZ0M">
    <property type="taxonomic scope" value="Eukaryota"/>
</dbReference>
<evidence type="ECO:0000256" key="1">
    <source>
        <dbReference type="SAM" id="SignalP"/>
    </source>
</evidence>
<dbReference type="EMBL" id="KQ241949">
    <property type="protein sequence ID" value="KNC82205.1"/>
    <property type="molecule type" value="Genomic_DNA"/>
</dbReference>
<dbReference type="PANTHER" id="PTHR40124:SF1">
    <property type="entry name" value="DISAGGREGATASE RELATED REPEAT PROTEIN"/>
    <property type="match status" value="1"/>
</dbReference>
<accession>A0A0L0FZG0</accession>